<feature type="domain" description="TRAPPC10 Ig-like" evidence="6">
    <location>
        <begin position="717"/>
        <end position="816"/>
    </location>
</feature>
<evidence type="ECO:0000256" key="2">
    <source>
        <dbReference type="ARBA" id="ARBA00022448"/>
    </source>
</evidence>
<dbReference type="GO" id="GO:0034498">
    <property type="term" value="P:early endosome to Golgi transport"/>
    <property type="evidence" value="ECO:0007669"/>
    <property type="project" value="TreeGrafter"/>
</dbReference>
<dbReference type="GO" id="GO:0005829">
    <property type="term" value="C:cytosol"/>
    <property type="evidence" value="ECO:0007669"/>
    <property type="project" value="GOC"/>
</dbReference>
<comment type="subcellular location">
    <subcellularLocation>
        <location evidence="1">Golgi apparatus</location>
    </subcellularLocation>
</comment>
<organism evidence="7 8">
    <name type="scientific">Ridgeia piscesae</name>
    <name type="common">Tubeworm</name>
    <dbReference type="NCBI Taxonomy" id="27915"/>
    <lineage>
        <taxon>Eukaryota</taxon>
        <taxon>Metazoa</taxon>
        <taxon>Spiralia</taxon>
        <taxon>Lophotrochozoa</taxon>
        <taxon>Annelida</taxon>
        <taxon>Polychaeta</taxon>
        <taxon>Sedentaria</taxon>
        <taxon>Canalipalpata</taxon>
        <taxon>Sabellida</taxon>
        <taxon>Siboglinidae</taxon>
        <taxon>Ridgeia</taxon>
    </lineage>
</organism>
<dbReference type="Pfam" id="PF23036">
    <property type="entry name" value="TRAPPC10_1st"/>
    <property type="match status" value="1"/>
</dbReference>
<dbReference type="Proteomes" id="UP001209878">
    <property type="component" value="Unassembled WGS sequence"/>
</dbReference>
<dbReference type="PANTHER" id="PTHR13251">
    <property type="entry name" value="EPILEPSY HOLOPROSENCEPHALY CANDIDATE 1/TMEM1"/>
    <property type="match status" value="1"/>
</dbReference>
<comment type="caution">
    <text evidence="7">The sequence shown here is derived from an EMBL/GenBank/DDBJ whole genome shotgun (WGS) entry which is preliminary data.</text>
</comment>
<feature type="domain" description="TRAPPC10/Trs130 N-terminal" evidence="5">
    <location>
        <begin position="25"/>
        <end position="257"/>
    </location>
</feature>
<evidence type="ECO:0000259" key="5">
    <source>
        <dbReference type="Pfam" id="PF23036"/>
    </source>
</evidence>
<keyword evidence="2" id="KW-0813">Transport</keyword>
<evidence type="ECO:0000313" key="8">
    <source>
        <dbReference type="Proteomes" id="UP001209878"/>
    </source>
</evidence>
<dbReference type="GO" id="GO:1990071">
    <property type="term" value="C:TRAPPII protein complex"/>
    <property type="evidence" value="ECO:0007669"/>
    <property type="project" value="InterPro"/>
</dbReference>
<evidence type="ECO:0008006" key="9">
    <source>
        <dbReference type="Google" id="ProtNLM"/>
    </source>
</evidence>
<evidence type="ECO:0000256" key="3">
    <source>
        <dbReference type="ARBA" id="ARBA00023034"/>
    </source>
</evidence>
<dbReference type="Pfam" id="PF12584">
    <property type="entry name" value="TRAPPC10"/>
    <property type="match status" value="1"/>
</dbReference>
<dbReference type="Pfam" id="PF23604">
    <property type="entry name" value="Ig_TRAPPC10"/>
    <property type="match status" value="1"/>
</dbReference>
<dbReference type="AlphaFoldDB" id="A0AAD9KHY6"/>
<feature type="domain" description="TRAPPC10/Trs130 C-terminal" evidence="4">
    <location>
        <begin position="961"/>
        <end position="1056"/>
    </location>
</feature>
<evidence type="ECO:0000259" key="4">
    <source>
        <dbReference type="Pfam" id="PF12584"/>
    </source>
</evidence>
<evidence type="ECO:0000256" key="1">
    <source>
        <dbReference type="ARBA" id="ARBA00004555"/>
    </source>
</evidence>
<keyword evidence="3" id="KW-0333">Golgi apparatus</keyword>
<dbReference type="InterPro" id="IPR056917">
    <property type="entry name" value="Ig_TRAPPC10"/>
</dbReference>
<evidence type="ECO:0000313" key="7">
    <source>
        <dbReference type="EMBL" id="KAK2171539.1"/>
    </source>
</evidence>
<keyword evidence="8" id="KW-1185">Reference proteome</keyword>
<protein>
    <recommendedName>
        <fullName evidence="9">Trafficking protein particle complex subunit 10</fullName>
    </recommendedName>
</protein>
<dbReference type="EMBL" id="JAODUO010001055">
    <property type="protein sequence ID" value="KAK2171539.1"/>
    <property type="molecule type" value="Genomic_DNA"/>
</dbReference>
<accession>A0AAD9KHY6</accession>
<sequence length="1069" mass="119238">MWDNLFALPSGEQIQFLTNGGQNIEDIDMYKSLVKEEIAEWLSVLRSKDSTDWMIIVVVYDENKVKTKLLRSSVFDKIKTDFCSKQPDRCSLLLEPFKADLKSGEFWGQVLARMRQLLLEAYSKCVSRFEDHMRAERERRTEPGWSFNSYFMLQEELAFMFEMLGLHEDALVQYDELDALFTQFVLNHVVGASAAWIVTMLANRCNKWDGLCLAQPINTDKRAAIRKNEASLLEFRNYLFSRQCTLLFMLSRPGEVAQRSIVFMHNCVQELSSLKIEMVPGAKECWIFLSCMEVVKKCELFSKKGNMDVYSLHTASLWDYARTKLHGIAEVCCLLPYVECSPRTPSVATQDLLAGAIPTQTFRVTGKSQIGQLGQLCGLWPDTQTQSRHLELVVELMCGLSDRDEGQSEPLHKLKEALSSKTAFRKHYLELSELAMGTFKHIGRIRCARMIGKDLAEFYMKVGEPQHAEGFLADALKMFQKDGWQTLADDTCMQLAQCQKLLNNQYNKTLPLDIRGQQQAEIQRISHEVKDAPLLLRAEPVFSVAAIKQDNDTFTPFEDCVVTVTITCNLPVPIQCDSVFLSLIHDKKHRKPVIKTTSAVSQDGAATDLDMCALYEVKKESHGTVFSSRMDCHTPLRRTDSGVSETLLCKDNYTLALKADKVCLVPGANDVTLTAKLADGGFYSVSQLCVCVTDIEFLYTMSEQSVSLQVECQQPAVSLQSLTGDVWLGRPCQLQLTIDTGSYSYTEATQLSLTVTPDLQLTPSVISLPPVGSNQKLQFAVQASAELASTSPQEVVYQVQFGCDWFRNSTQTLTFKHPFKLEHKLYTAGRRKFIQVLVTACGCQPCVLSGHSLTVDTGDVEMTALNHPQQSLVVGAGERACYVWRVDVTDHVPESMTCTFTVQCCPEGLDLTALPCTYTFSLDHIQTLYTVETSVVPPPGMNLCSAGSLCDLLVDIQQLTATTPATGLYYQVQSDHYWAVCDSTAAGMCKLETNQFRTHVCIRPLLGGYLPLPSVELCHKRTAETPGGTGVDTQSDVTFSVSQVYNRSAATQVHVLPAATGSLQVTTAM</sequence>
<dbReference type="PANTHER" id="PTHR13251:SF3">
    <property type="entry name" value="TRAFFICKING PROTEIN PARTICLE COMPLEX SUBUNIT 10"/>
    <property type="match status" value="1"/>
</dbReference>
<dbReference type="GO" id="GO:0006891">
    <property type="term" value="P:intra-Golgi vesicle-mediated transport"/>
    <property type="evidence" value="ECO:0007669"/>
    <property type="project" value="TreeGrafter"/>
</dbReference>
<dbReference type="InterPro" id="IPR045126">
    <property type="entry name" value="TRAPPC10/Trs130"/>
</dbReference>
<evidence type="ECO:0000259" key="6">
    <source>
        <dbReference type="Pfam" id="PF23604"/>
    </source>
</evidence>
<name>A0AAD9KHY6_RIDPI</name>
<reference evidence="7" key="1">
    <citation type="journal article" date="2023" name="Mol. Biol. Evol.">
        <title>Third-Generation Sequencing Reveals the Adaptive Role of the Epigenome in Three Deep-Sea Polychaetes.</title>
        <authorList>
            <person name="Perez M."/>
            <person name="Aroh O."/>
            <person name="Sun Y."/>
            <person name="Lan Y."/>
            <person name="Juniper S.K."/>
            <person name="Young C.R."/>
            <person name="Angers B."/>
            <person name="Qian P.Y."/>
        </authorList>
    </citation>
    <scope>NUCLEOTIDE SEQUENCE</scope>
    <source>
        <strain evidence="7">R07B-5</strain>
    </source>
</reference>
<dbReference type="InterPro" id="IPR056913">
    <property type="entry name" value="TRAPPC10/Trs130_N"/>
</dbReference>
<dbReference type="InterPro" id="IPR022233">
    <property type="entry name" value="TRAPPC10/Trs130_C"/>
</dbReference>
<proteinExistence type="predicted"/>
<gene>
    <name evidence="7" type="ORF">NP493_1056g01012</name>
</gene>